<dbReference type="PANTHER" id="PTHR30390">
    <property type="entry name" value="SEDOHEPTULOSE 7-PHOSPHATE ISOMERASE / DNAA INITIATOR-ASSOCIATING FACTOR FOR REPLICATION INITIATION"/>
    <property type="match status" value="1"/>
</dbReference>
<evidence type="ECO:0000259" key="1">
    <source>
        <dbReference type="PROSITE" id="PS51464"/>
    </source>
</evidence>
<feature type="domain" description="SIS" evidence="1">
    <location>
        <begin position="48"/>
        <end position="202"/>
    </location>
</feature>
<dbReference type="InterPro" id="IPR001347">
    <property type="entry name" value="SIS_dom"/>
</dbReference>
<gene>
    <name evidence="2" type="ORF">WCD74_23405</name>
</gene>
<dbReference type="EMBL" id="JBBEGN010000015">
    <property type="protein sequence ID" value="MEJ2870730.1"/>
    <property type="molecule type" value="Genomic_DNA"/>
</dbReference>
<sequence length="205" mass="21093">MTTLPPTSPVRTGADPALVVGKHLDGLAATLDAVRAHAPVFAAWGAELASRLSSGRRLLAAGNGGSAAEAQHLTAELVGRYRGEREPLSAIALHADSSTITALGNDYGFVEIYARQVRAHGRPGDVLVLLSTSGRSENLLAAAEVARALGITVWSITGPGPNPLAEASDEVICLPGVTPSVQEAHLVAVHLLCEMVDSTLGRSVA</sequence>
<keyword evidence="3" id="KW-1185">Reference proteome</keyword>
<evidence type="ECO:0000313" key="3">
    <source>
        <dbReference type="Proteomes" id="UP001385809"/>
    </source>
</evidence>
<dbReference type="InterPro" id="IPR050099">
    <property type="entry name" value="SIS_GmhA/DiaA_subfam"/>
</dbReference>
<dbReference type="PROSITE" id="PS51464">
    <property type="entry name" value="SIS"/>
    <property type="match status" value="1"/>
</dbReference>
<name>A0ABU8MTS8_9PSEU</name>
<reference evidence="2 3" key="1">
    <citation type="submission" date="2024-03" db="EMBL/GenBank/DDBJ databases">
        <title>Actinomycetospora sp. OC33-EN08, a novel actinomycete isolated from wild orchid (Aerides multiflora).</title>
        <authorList>
            <person name="Suriyachadkun C."/>
        </authorList>
    </citation>
    <scope>NUCLEOTIDE SEQUENCE [LARGE SCALE GENOMIC DNA]</scope>
    <source>
        <strain evidence="2 3">OC33-EN08</strain>
    </source>
</reference>
<dbReference type="CDD" id="cd05006">
    <property type="entry name" value="SIS_GmhA"/>
    <property type="match status" value="1"/>
</dbReference>
<evidence type="ECO:0000313" key="2">
    <source>
        <dbReference type="EMBL" id="MEJ2870730.1"/>
    </source>
</evidence>
<protein>
    <submittedName>
        <fullName evidence="2">SIS domain-containing protein</fullName>
    </submittedName>
</protein>
<dbReference type="InterPro" id="IPR035461">
    <property type="entry name" value="GmhA/DiaA"/>
</dbReference>
<dbReference type="InterPro" id="IPR046348">
    <property type="entry name" value="SIS_dom_sf"/>
</dbReference>
<comment type="caution">
    <text evidence="2">The sequence shown here is derived from an EMBL/GenBank/DDBJ whole genome shotgun (WGS) entry which is preliminary data.</text>
</comment>
<dbReference type="SUPFAM" id="SSF53697">
    <property type="entry name" value="SIS domain"/>
    <property type="match status" value="1"/>
</dbReference>
<dbReference type="PANTHER" id="PTHR30390:SF6">
    <property type="entry name" value="DNAA INITIATOR-ASSOCIATING PROTEIN DIAA"/>
    <property type="match status" value="1"/>
</dbReference>
<dbReference type="Gene3D" id="3.40.50.10490">
    <property type="entry name" value="Glucose-6-phosphate isomerase like protein, domain 1"/>
    <property type="match status" value="1"/>
</dbReference>
<organism evidence="2 3">
    <name type="scientific">Actinomycetospora aurantiaca</name>
    <dbReference type="NCBI Taxonomy" id="3129233"/>
    <lineage>
        <taxon>Bacteria</taxon>
        <taxon>Bacillati</taxon>
        <taxon>Actinomycetota</taxon>
        <taxon>Actinomycetes</taxon>
        <taxon>Pseudonocardiales</taxon>
        <taxon>Pseudonocardiaceae</taxon>
        <taxon>Actinomycetospora</taxon>
    </lineage>
</organism>
<accession>A0ABU8MTS8</accession>
<proteinExistence type="predicted"/>
<dbReference type="Proteomes" id="UP001385809">
    <property type="component" value="Unassembled WGS sequence"/>
</dbReference>
<dbReference type="Pfam" id="PF13580">
    <property type="entry name" value="SIS_2"/>
    <property type="match status" value="1"/>
</dbReference>